<evidence type="ECO:0000256" key="1">
    <source>
        <dbReference type="ARBA" id="ARBA00023004"/>
    </source>
</evidence>
<sequence>MKDLTSLKNKDSAIIKGFSQHCNVVMRDRLLDLGFVPGTRVFRIRTSPLGDPVAYSVHNTVISLRHEDAEVILIENNE</sequence>
<dbReference type="InterPro" id="IPR007167">
    <property type="entry name" value="Fe-transptr_FeoA-like"/>
</dbReference>
<evidence type="ECO:0000313" key="3">
    <source>
        <dbReference type="EMBL" id="MBF5026645.1"/>
    </source>
</evidence>
<keyword evidence="4" id="KW-1185">Reference proteome</keyword>
<dbReference type="GO" id="GO:0046914">
    <property type="term" value="F:transition metal ion binding"/>
    <property type="evidence" value="ECO:0007669"/>
    <property type="project" value="InterPro"/>
</dbReference>
<gene>
    <name evidence="3" type="ORF">IC612_02390</name>
</gene>
<dbReference type="Pfam" id="PF04023">
    <property type="entry name" value="FeoA"/>
    <property type="match status" value="1"/>
</dbReference>
<dbReference type="SUPFAM" id="SSF50037">
    <property type="entry name" value="C-terminal domain of transcriptional repressors"/>
    <property type="match status" value="1"/>
</dbReference>
<comment type="caution">
    <text evidence="3">The sequence shown here is derived from an EMBL/GenBank/DDBJ whole genome shotgun (WGS) entry which is preliminary data.</text>
</comment>
<dbReference type="InterPro" id="IPR052713">
    <property type="entry name" value="FeoA"/>
</dbReference>
<dbReference type="PANTHER" id="PTHR42954">
    <property type="entry name" value="FE(2+) TRANSPORT PROTEIN A"/>
    <property type="match status" value="1"/>
</dbReference>
<feature type="domain" description="Ferrous iron transporter FeoA-like" evidence="2">
    <location>
        <begin position="2"/>
        <end position="76"/>
    </location>
</feature>
<reference evidence="3" key="1">
    <citation type="submission" date="2020-11" db="EMBL/GenBank/DDBJ databases">
        <title>Genome seq and assembly of Planobacterium sp.</title>
        <authorList>
            <person name="Chhetri G."/>
        </authorList>
    </citation>
    <scope>NUCLEOTIDE SEQUENCE</scope>
    <source>
        <strain evidence="3">GCR5</strain>
    </source>
</reference>
<evidence type="ECO:0000259" key="2">
    <source>
        <dbReference type="SMART" id="SM00899"/>
    </source>
</evidence>
<dbReference type="PANTHER" id="PTHR42954:SF2">
    <property type="entry name" value="FE(2+) TRANSPORT PROTEIN A"/>
    <property type="match status" value="1"/>
</dbReference>
<dbReference type="EMBL" id="JADKYY010000002">
    <property type="protein sequence ID" value="MBF5026645.1"/>
    <property type="molecule type" value="Genomic_DNA"/>
</dbReference>
<dbReference type="AlphaFoldDB" id="A0A931E4S9"/>
<proteinExistence type="predicted"/>
<protein>
    <submittedName>
        <fullName evidence="3">Ferrous iron transport protein A</fullName>
    </submittedName>
</protein>
<dbReference type="SMART" id="SM00899">
    <property type="entry name" value="FeoA"/>
    <property type="match status" value="1"/>
</dbReference>
<evidence type="ECO:0000313" key="4">
    <source>
        <dbReference type="Proteomes" id="UP000694480"/>
    </source>
</evidence>
<dbReference type="Proteomes" id="UP000694480">
    <property type="component" value="Unassembled WGS sequence"/>
</dbReference>
<keyword evidence="1" id="KW-0408">Iron</keyword>
<organism evidence="3 4">
    <name type="scientific">Planobacterium oryzisoli</name>
    <dbReference type="NCBI Taxonomy" id="2771435"/>
    <lineage>
        <taxon>Bacteria</taxon>
        <taxon>Pseudomonadati</taxon>
        <taxon>Bacteroidota</taxon>
        <taxon>Flavobacteriia</taxon>
        <taxon>Flavobacteriales</taxon>
        <taxon>Weeksellaceae</taxon>
        <taxon>Chryseobacterium group</taxon>
        <taxon>Chryseobacterium</taxon>
    </lineage>
</organism>
<dbReference type="InterPro" id="IPR008988">
    <property type="entry name" value="Transcriptional_repressor_C"/>
</dbReference>
<dbReference type="Gene3D" id="2.30.30.90">
    <property type="match status" value="1"/>
</dbReference>
<dbReference type="InterPro" id="IPR038157">
    <property type="entry name" value="FeoA_core_dom"/>
</dbReference>
<accession>A0A931E4S9</accession>
<dbReference type="RefSeq" id="WP_194738576.1">
    <property type="nucleotide sequence ID" value="NZ_JADKYY010000002.1"/>
</dbReference>
<name>A0A931E4S9_9FLAO</name>